<name>A0A835PDN4_VANPL</name>
<comment type="caution">
    <text evidence="2">The sequence shown here is derived from an EMBL/GenBank/DDBJ whole genome shotgun (WGS) entry which is preliminary data.</text>
</comment>
<protein>
    <submittedName>
        <fullName evidence="2">Uncharacterized protein</fullName>
    </submittedName>
</protein>
<gene>
    <name evidence="2" type="ORF">HPP92_026273</name>
</gene>
<reference evidence="2 3" key="1">
    <citation type="journal article" date="2020" name="Nat. Food">
        <title>A phased Vanilla planifolia genome enables genetic improvement of flavour and production.</title>
        <authorList>
            <person name="Hasing T."/>
            <person name="Tang H."/>
            <person name="Brym M."/>
            <person name="Khazi F."/>
            <person name="Huang T."/>
            <person name="Chambers A.H."/>
        </authorList>
    </citation>
    <scope>NUCLEOTIDE SEQUENCE [LARGE SCALE GENOMIC DNA]</scope>
    <source>
        <tissue evidence="2">Leaf</tissue>
    </source>
</reference>
<proteinExistence type="predicted"/>
<organism evidence="2 3">
    <name type="scientific">Vanilla planifolia</name>
    <name type="common">Vanilla</name>
    <dbReference type="NCBI Taxonomy" id="51239"/>
    <lineage>
        <taxon>Eukaryota</taxon>
        <taxon>Viridiplantae</taxon>
        <taxon>Streptophyta</taxon>
        <taxon>Embryophyta</taxon>
        <taxon>Tracheophyta</taxon>
        <taxon>Spermatophyta</taxon>
        <taxon>Magnoliopsida</taxon>
        <taxon>Liliopsida</taxon>
        <taxon>Asparagales</taxon>
        <taxon>Orchidaceae</taxon>
        <taxon>Vanilloideae</taxon>
        <taxon>Vanilleae</taxon>
        <taxon>Vanilla</taxon>
    </lineage>
</organism>
<evidence type="ECO:0000256" key="1">
    <source>
        <dbReference type="SAM" id="MobiDB-lite"/>
    </source>
</evidence>
<evidence type="ECO:0000313" key="2">
    <source>
        <dbReference type="EMBL" id="KAG0451820.1"/>
    </source>
</evidence>
<evidence type="ECO:0000313" key="3">
    <source>
        <dbReference type="Proteomes" id="UP000636800"/>
    </source>
</evidence>
<dbReference type="EMBL" id="JADCNL010000043">
    <property type="protein sequence ID" value="KAG0451820.1"/>
    <property type="molecule type" value="Genomic_DNA"/>
</dbReference>
<dbReference type="OrthoDB" id="66620at2759"/>
<dbReference type="AlphaFoldDB" id="A0A835PDN4"/>
<sequence>MQCCNIEANGDNPPMVVGGAEKSQVSPTNNGILPAPKVSHNKKAKNIQEAGIIAEMQPRCSVNVAIPTAHRENPRVQPKYSQTWSNLNW</sequence>
<keyword evidence="3" id="KW-1185">Reference proteome</keyword>
<feature type="region of interest" description="Disordered" evidence="1">
    <location>
        <begin position="10"/>
        <end position="41"/>
    </location>
</feature>
<accession>A0A835PDN4</accession>
<dbReference type="Proteomes" id="UP000636800">
    <property type="component" value="Unassembled WGS sequence"/>
</dbReference>